<dbReference type="EMBL" id="JEMN01000947">
    <property type="protein sequence ID" value="KXH53977.1"/>
    <property type="molecule type" value="Genomic_DNA"/>
</dbReference>
<dbReference type="Pfam" id="PF02458">
    <property type="entry name" value="Transferase"/>
    <property type="match status" value="1"/>
</dbReference>
<evidence type="ECO:0000256" key="5">
    <source>
        <dbReference type="SAM" id="MobiDB-lite"/>
    </source>
</evidence>
<comment type="similarity">
    <text evidence="2">Belongs to the plant acyltransferase family.</text>
</comment>
<dbReference type="InterPro" id="IPR051283">
    <property type="entry name" value="Sec_Metabolite_Acyltrans"/>
</dbReference>
<dbReference type="InterPro" id="IPR023213">
    <property type="entry name" value="CAT-like_dom_sf"/>
</dbReference>
<protein>
    <recommendedName>
        <fullName evidence="8">LysR family regulatory protein</fullName>
    </recommendedName>
</protein>
<dbReference type="PANTHER" id="PTHR31896:SF69">
    <property type="entry name" value="FAMILY REGULATORY PROTEIN, PUTATIVE (AFU_ORTHOLOGUE AFUA_3G14730)-RELATED"/>
    <property type="match status" value="1"/>
</dbReference>
<keyword evidence="3" id="KW-0808">Transferase</keyword>
<evidence type="ECO:0000313" key="6">
    <source>
        <dbReference type="EMBL" id="KXH53977.1"/>
    </source>
</evidence>
<evidence type="ECO:0008006" key="8">
    <source>
        <dbReference type="Google" id="ProtNLM"/>
    </source>
</evidence>
<evidence type="ECO:0000256" key="1">
    <source>
        <dbReference type="ARBA" id="ARBA00005179"/>
    </source>
</evidence>
<dbReference type="Proteomes" id="UP000070054">
    <property type="component" value="Unassembled WGS sequence"/>
</dbReference>
<dbReference type="GO" id="GO:0016746">
    <property type="term" value="F:acyltransferase activity"/>
    <property type="evidence" value="ECO:0007669"/>
    <property type="project" value="UniProtKB-KW"/>
</dbReference>
<keyword evidence="7" id="KW-1185">Reference proteome</keyword>
<evidence type="ECO:0000256" key="2">
    <source>
        <dbReference type="ARBA" id="ARBA00009861"/>
    </source>
</evidence>
<dbReference type="AlphaFoldDB" id="A0A135U0S0"/>
<dbReference type="OrthoDB" id="21502at2759"/>
<name>A0A135U0S0_9PEZI</name>
<comment type="caution">
    <text evidence="6">The sequence shown here is derived from an EMBL/GenBank/DDBJ whole genome shotgun (WGS) entry which is preliminary data.</text>
</comment>
<evidence type="ECO:0000313" key="7">
    <source>
        <dbReference type="Proteomes" id="UP000070054"/>
    </source>
</evidence>
<feature type="region of interest" description="Disordered" evidence="5">
    <location>
        <begin position="111"/>
        <end position="133"/>
    </location>
</feature>
<dbReference type="Gene3D" id="3.30.559.10">
    <property type="entry name" value="Chloramphenicol acetyltransferase-like domain"/>
    <property type="match status" value="2"/>
</dbReference>
<dbReference type="PANTHER" id="PTHR31896">
    <property type="entry name" value="FAMILY REGULATORY PROTEIN, PUTATIVE (AFU_ORTHOLOGUE AFUA_3G14730)-RELATED"/>
    <property type="match status" value="1"/>
</dbReference>
<evidence type="ECO:0000256" key="3">
    <source>
        <dbReference type="ARBA" id="ARBA00022679"/>
    </source>
</evidence>
<accession>A0A135U0S0</accession>
<gene>
    <name evidence="6" type="ORF">CNYM01_13644</name>
</gene>
<reference evidence="6 7" key="1">
    <citation type="submission" date="2014-02" db="EMBL/GenBank/DDBJ databases">
        <title>The genome sequence of Colletotrichum nymphaeae SA-01.</title>
        <authorList>
            <person name="Baroncelli R."/>
            <person name="Thon M.R."/>
        </authorList>
    </citation>
    <scope>NUCLEOTIDE SEQUENCE [LARGE SCALE GENOMIC DNA]</scope>
    <source>
        <strain evidence="6 7">SA-01</strain>
    </source>
</reference>
<organism evidence="6 7">
    <name type="scientific">Colletotrichum nymphaeae SA-01</name>
    <dbReference type="NCBI Taxonomy" id="1460502"/>
    <lineage>
        <taxon>Eukaryota</taxon>
        <taxon>Fungi</taxon>
        <taxon>Dikarya</taxon>
        <taxon>Ascomycota</taxon>
        <taxon>Pezizomycotina</taxon>
        <taxon>Sordariomycetes</taxon>
        <taxon>Hypocreomycetidae</taxon>
        <taxon>Glomerellales</taxon>
        <taxon>Glomerellaceae</taxon>
        <taxon>Colletotrichum</taxon>
        <taxon>Colletotrichum acutatum species complex</taxon>
    </lineage>
</organism>
<evidence type="ECO:0000256" key="4">
    <source>
        <dbReference type="ARBA" id="ARBA00023315"/>
    </source>
</evidence>
<proteinExistence type="inferred from homology"/>
<keyword evidence="4" id="KW-0012">Acyltransferase</keyword>
<sequence length="500" mass="57252">MLKRRAGGKPPTPARVNTDTIVRLGREDDRAILRGMVTNYMMRFDDVLDAQKLRLSLEKLLSRHDWRKLGARLRLNDKDKLEYHIPAHFDEKRPAIAYSHVRHDMSISEHPLASKMPKATPEPSIVGDPSDFRSLSCRPEGPTKLADYIYTDEPQISLHVVCFSDATLVSLSWLHTLTDVMGRKELLDAWSLVLHGRDDEVRSLHGFSLDPLEPLHMNAKETYKLVDKTLSRLQLIYFGFRYALESMRFKDEHRIVCIPGAYVNEMRQTALQKLNAKTAHDRGQAEAKTVKFVSEGDVLSAWWLRHAVAHIRRGSNQTVAVFNPFGLRETFADDLLPRTKAYVGNAVMSAVTYLSAKDIQTKPTWEIASAIRQSLVEQTTREQVKSQAKAIRETRARTGYEPLFGDGGMHLVRYTNWTKAKLFDTDFFPAVVRQGRQDARRSTKPGRPSYIHYDVCMSRYNPRGSFPIYGKDAAGNYWLGGWVRKGMWDVISRHLKRGFH</sequence>
<comment type="pathway">
    <text evidence="1">Secondary metabolite biosynthesis.</text>
</comment>